<protein>
    <recommendedName>
        <fullName evidence="4">Lipoprotein</fullName>
    </recommendedName>
</protein>
<gene>
    <name evidence="2" type="ORF">EOD41_03425</name>
</gene>
<feature type="signal peptide" evidence="1">
    <location>
        <begin position="1"/>
        <end position="18"/>
    </location>
</feature>
<comment type="caution">
    <text evidence="2">The sequence shown here is derived from an EMBL/GenBank/DDBJ whole genome shotgun (WGS) entry which is preliminary data.</text>
</comment>
<dbReference type="AlphaFoldDB" id="A0A3S2UPQ6"/>
<dbReference type="GO" id="GO:0005975">
    <property type="term" value="P:carbohydrate metabolic process"/>
    <property type="evidence" value="ECO:0007669"/>
    <property type="project" value="UniProtKB-ARBA"/>
</dbReference>
<accession>A0A3S2UPQ6</accession>
<dbReference type="RefSeq" id="WP_127703363.1">
    <property type="nucleotide sequence ID" value="NZ_SACK01000001.1"/>
</dbReference>
<dbReference type="SUPFAM" id="SSF49899">
    <property type="entry name" value="Concanavalin A-like lectins/glucanases"/>
    <property type="match status" value="1"/>
</dbReference>
<sequence>MKQPILKFMMAAAIVGVAALCFQSCKKDVKEKADGKAEKTTTARGALGQNNFNLWVTCGAAPYNISGSNGICVPVGNCSTAINAAQQNGGQYASGMQFYGCFKGGSNANSGASEQAVFVCDNVQQWNGNEMGFVKTLENNDLKAYLQGGGQYITYLISDNDNGYHTYKCQARSNNTHMVDFYVDGTYKCTLTNNSGSYYNKWYYFVGTNHWYGGTNPTGQQIEMYNMVTY</sequence>
<evidence type="ECO:0000313" key="3">
    <source>
        <dbReference type="Proteomes" id="UP000282759"/>
    </source>
</evidence>
<dbReference type="Proteomes" id="UP000282759">
    <property type="component" value="Unassembled WGS sequence"/>
</dbReference>
<dbReference type="Gene3D" id="2.60.120.200">
    <property type="match status" value="1"/>
</dbReference>
<dbReference type="GO" id="GO:0004553">
    <property type="term" value="F:hydrolase activity, hydrolyzing O-glycosyl compounds"/>
    <property type="evidence" value="ECO:0007669"/>
    <property type="project" value="UniProtKB-ARBA"/>
</dbReference>
<evidence type="ECO:0000256" key="1">
    <source>
        <dbReference type="SAM" id="SignalP"/>
    </source>
</evidence>
<dbReference type="EMBL" id="SACK01000001">
    <property type="protein sequence ID" value="RVU02998.1"/>
    <property type="molecule type" value="Genomic_DNA"/>
</dbReference>
<name>A0A3S2UPQ6_9SPHI</name>
<dbReference type="InterPro" id="IPR013320">
    <property type="entry name" value="ConA-like_dom_sf"/>
</dbReference>
<dbReference type="OrthoDB" id="791208at2"/>
<feature type="chain" id="PRO_5018678950" description="Lipoprotein" evidence="1">
    <location>
        <begin position="19"/>
        <end position="230"/>
    </location>
</feature>
<evidence type="ECO:0008006" key="4">
    <source>
        <dbReference type="Google" id="ProtNLM"/>
    </source>
</evidence>
<proteinExistence type="predicted"/>
<keyword evidence="3" id="KW-1185">Reference proteome</keyword>
<evidence type="ECO:0000313" key="2">
    <source>
        <dbReference type="EMBL" id="RVU02998.1"/>
    </source>
</evidence>
<keyword evidence="1" id="KW-0732">Signal</keyword>
<organism evidence="2 3">
    <name type="scientific">Mucilaginibacter limnophilus</name>
    <dbReference type="NCBI Taxonomy" id="1932778"/>
    <lineage>
        <taxon>Bacteria</taxon>
        <taxon>Pseudomonadati</taxon>
        <taxon>Bacteroidota</taxon>
        <taxon>Sphingobacteriia</taxon>
        <taxon>Sphingobacteriales</taxon>
        <taxon>Sphingobacteriaceae</taxon>
        <taxon>Mucilaginibacter</taxon>
    </lineage>
</organism>
<reference evidence="2 3" key="1">
    <citation type="submission" date="2019-01" db="EMBL/GenBank/DDBJ databases">
        <authorList>
            <person name="Chen W.-M."/>
        </authorList>
    </citation>
    <scope>NUCLEOTIDE SEQUENCE [LARGE SCALE GENOMIC DNA]</scope>
    <source>
        <strain evidence="2 3">YBJ-36</strain>
    </source>
</reference>